<evidence type="ECO:0000256" key="1">
    <source>
        <dbReference type="SAM" id="MobiDB-lite"/>
    </source>
</evidence>
<feature type="region of interest" description="Disordered" evidence="1">
    <location>
        <begin position="978"/>
        <end position="997"/>
    </location>
</feature>
<gene>
    <name evidence="3" type="ORF">BSAL_48250</name>
</gene>
<name>A0A0S4JSH2_BODSA</name>
<accession>A0A0S4JSH2</accession>
<sequence length="1166" mass="124901">MRPTVTSVIVALVSLYLGCCWVTMASAAPIIAIPFRTLPIAENSATTTSDSTDSMTWHAEGFILHRAAPDDEHRITTLRIRSTLPLHLNGPPRSHQPPTVERVFAVSLTNPRTTRRGVRLRSFKRAPQAQHSMATSQLTMEGVASWAWDVPIENVHKGTFQGYHEQLSGAGTPSKGFVENHGNDVGGVEFANIGSMLSPGRYFICAALEELVEATVDMGQGDRHPTSRRLAPIAYFDVWGWLNSHHFFVKEEVASTTYTLRGWFPASSQSSFVVRIDGSVPTAHSVLCDDGVVDALSLSWRAVGSPSSGSSTHQDSMMMSKDAQQQRYVLSAQLRSTNGDVVVSEGTAASTSRHLSVEVGPLLATHEQYYPSVGADVLLESRLLVNLPPNAEYVAQNANTEQHSDDTTVKSPAVTSTTEGINATLRIIPVTKRSLSTRRLFLTDDIFVNGNTHSTWGVEISLQGASVVSPSEFIPLDGCTIPGSPLGPTPCFAPSRDDGELNNIHIVCELTVRQLASLLIDNRNNMDPRFADVQFHCLPSGPPYHPITVSSTGSCIHDVVLVNQKNVSLDDASPEALAFVDVQQSGEVVSTLCFEQLQSGGGTCSALLSPLTNLSQAHRLSLSKVLGSRSVVEHSTVYMPARVTLRSGSANGVGNMALAMLAGNVRPRLPARVRHAELLLSYTLVDAVSRDVTGISGYVVAAAATDVVNTFTKRSSATGADTSFMSPQWSTWCSEASQAAAWRAPLIIEPTSAAVGGADNSWYVTGTPGMIPPTVLQNVSRCQKQRDDSSQCDQLFSVFCLPHHHAAGGGGTVLIVPVLLMSSFDVSPVSTSIRMECPLVVGEGGGKGYSSCVDMLPRVTLVRQPLRSGFRGASYTLTADEIGEYYCREPPLLSKDANGDHHGNQPRRKPAGVNGVVTVPMEVTDAWTTAATMLGSNASLQHAPSSGEVQVRPHPSSYRKEDGGVPTLFLRANRPLVESALPPSSPAQKSSSRSGGPQRYGPFAICASIDITAALAANQRSTRQATTSPDQQRAIDTAYQTVEVVFVGFAMFVPPPMLQAVAVPPPTALGMDALSESWWAFVPTNLDVVSAALSSIPGGGARLHTSSGGSGSSSAHAASMLASTQWLRYPLRLVPFPRSISGRDYMRRHKPDQQGKLLLHQISNER</sequence>
<evidence type="ECO:0000313" key="3">
    <source>
        <dbReference type="EMBL" id="CUG94453.1"/>
    </source>
</evidence>
<evidence type="ECO:0000256" key="2">
    <source>
        <dbReference type="SAM" id="SignalP"/>
    </source>
</evidence>
<dbReference type="AlphaFoldDB" id="A0A0S4JSH2"/>
<feature type="region of interest" description="Disordered" evidence="1">
    <location>
        <begin position="939"/>
        <end position="965"/>
    </location>
</feature>
<keyword evidence="4" id="KW-1185">Reference proteome</keyword>
<feature type="signal peptide" evidence="2">
    <location>
        <begin position="1"/>
        <end position="27"/>
    </location>
</feature>
<feature type="region of interest" description="Disordered" evidence="1">
    <location>
        <begin position="893"/>
        <end position="915"/>
    </location>
</feature>
<evidence type="ECO:0000313" key="4">
    <source>
        <dbReference type="Proteomes" id="UP000051952"/>
    </source>
</evidence>
<dbReference type="EMBL" id="CYKH01002251">
    <property type="protein sequence ID" value="CUG94453.1"/>
    <property type="molecule type" value="Genomic_DNA"/>
</dbReference>
<protein>
    <submittedName>
        <fullName evidence="3">Membrane-associated protein, putative</fullName>
    </submittedName>
</protein>
<feature type="chain" id="PRO_5006622632" evidence="2">
    <location>
        <begin position="28"/>
        <end position="1166"/>
    </location>
</feature>
<dbReference type="VEuPathDB" id="TriTrypDB:BSAL_48250"/>
<feature type="compositionally biased region" description="Low complexity" evidence="1">
    <location>
        <begin position="979"/>
        <end position="994"/>
    </location>
</feature>
<organism evidence="3 4">
    <name type="scientific">Bodo saltans</name>
    <name type="common">Flagellated protozoan</name>
    <dbReference type="NCBI Taxonomy" id="75058"/>
    <lineage>
        <taxon>Eukaryota</taxon>
        <taxon>Discoba</taxon>
        <taxon>Euglenozoa</taxon>
        <taxon>Kinetoplastea</taxon>
        <taxon>Metakinetoplastina</taxon>
        <taxon>Eubodonida</taxon>
        <taxon>Bodonidae</taxon>
        <taxon>Bodo</taxon>
    </lineage>
</organism>
<dbReference type="Proteomes" id="UP000051952">
    <property type="component" value="Unassembled WGS sequence"/>
</dbReference>
<proteinExistence type="predicted"/>
<keyword evidence="2" id="KW-0732">Signal</keyword>
<feature type="compositionally biased region" description="Polar residues" evidence="1">
    <location>
        <begin position="939"/>
        <end position="948"/>
    </location>
</feature>
<reference evidence="4" key="1">
    <citation type="submission" date="2015-09" db="EMBL/GenBank/DDBJ databases">
        <authorList>
            <consortium name="Pathogen Informatics"/>
        </authorList>
    </citation>
    <scope>NUCLEOTIDE SEQUENCE [LARGE SCALE GENOMIC DNA]</scope>
    <source>
        <strain evidence="4">Lake Konstanz</strain>
    </source>
</reference>